<dbReference type="PANTHER" id="PTHR15211">
    <property type="entry name" value="GLUCOSE-DEPENDENT INSULINOTROPIC POLYPEPTIDE"/>
    <property type="match status" value="1"/>
</dbReference>
<evidence type="ECO:0000313" key="3">
    <source>
        <dbReference type="RefSeq" id="XP_014034517.2"/>
    </source>
</evidence>
<dbReference type="GO" id="GO:0050796">
    <property type="term" value="P:regulation of insulin secretion"/>
    <property type="evidence" value="ECO:0007669"/>
    <property type="project" value="InterPro"/>
</dbReference>
<dbReference type="GO" id="GO:0005179">
    <property type="term" value="F:hormone activity"/>
    <property type="evidence" value="ECO:0007669"/>
    <property type="project" value="UniProtKB-KW"/>
</dbReference>
<dbReference type="RefSeq" id="XP_014034517.2">
    <property type="nucleotide sequence ID" value="XM_014179042.2"/>
</dbReference>
<evidence type="ECO:0000256" key="1">
    <source>
        <dbReference type="ARBA" id="ARBA00022702"/>
    </source>
</evidence>
<reference evidence="3" key="1">
    <citation type="submission" date="2025-08" db="UniProtKB">
        <authorList>
            <consortium name="RefSeq"/>
        </authorList>
    </citation>
    <scope>IDENTIFICATION</scope>
</reference>
<name>A0A1S3Q3J6_SALSA</name>
<dbReference type="GO" id="GO:0009749">
    <property type="term" value="P:response to glucose"/>
    <property type="evidence" value="ECO:0007669"/>
    <property type="project" value="InterPro"/>
</dbReference>
<sequence length="150" mass="16744">MFCIVSVTHFPQFQMCFFFSSSLSMPLSSILSSTLFSFVTMKVALFVLVLLCVAGMLHAEASDQSGENSLTENGQGLGRRYAESTIASDMSKIMDSMVQKNFVNFLLYQKEKKSMSNVTPEEDPGARLYNNLLKKLALCIRSKGHRSMTQ</sequence>
<dbReference type="GO" id="GO:0042594">
    <property type="term" value="P:response to starvation"/>
    <property type="evidence" value="ECO:0007669"/>
    <property type="project" value="TreeGrafter"/>
</dbReference>
<dbReference type="CTD" id="2695"/>
<dbReference type="InterPro" id="IPR039078">
    <property type="entry name" value="GIP"/>
</dbReference>
<protein>
    <submittedName>
        <fullName evidence="3">Gastric inhibitory polypeptide isoform X1</fullName>
    </submittedName>
</protein>
<dbReference type="Gene3D" id="6.10.250.590">
    <property type="match status" value="1"/>
</dbReference>
<evidence type="ECO:0000313" key="2">
    <source>
        <dbReference type="Proteomes" id="UP001652741"/>
    </source>
</evidence>
<proteinExistence type="predicted"/>
<dbReference type="PANTHER" id="PTHR15211:SF0">
    <property type="entry name" value="GASTRIC INHIBITORY POLYPEPTIDE"/>
    <property type="match status" value="1"/>
</dbReference>
<keyword evidence="2" id="KW-1185">Reference proteome</keyword>
<dbReference type="Proteomes" id="UP001652741">
    <property type="component" value="Chromosome ssa28"/>
</dbReference>
<gene>
    <name evidence="3" type="primary">gip</name>
</gene>
<dbReference type="KEGG" id="sasa:106589280"/>
<dbReference type="AlphaFoldDB" id="A0A1S3Q3J6"/>
<keyword evidence="1" id="KW-0372">Hormone</keyword>
<dbReference type="GO" id="GO:0031769">
    <property type="term" value="F:glucagon receptor binding"/>
    <property type="evidence" value="ECO:0007669"/>
    <property type="project" value="TreeGrafter"/>
</dbReference>
<accession>A0A1S3Q3J6</accession>
<organism evidence="2 3">
    <name type="scientific">Salmo salar</name>
    <name type="common">Atlantic salmon</name>
    <dbReference type="NCBI Taxonomy" id="8030"/>
    <lineage>
        <taxon>Eukaryota</taxon>
        <taxon>Metazoa</taxon>
        <taxon>Chordata</taxon>
        <taxon>Craniata</taxon>
        <taxon>Vertebrata</taxon>
        <taxon>Euteleostomi</taxon>
        <taxon>Actinopterygii</taxon>
        <taxon>Neopterygii</taxon>
        <taxon>Teleostei</taxon>
        <taxon>Protacanthopterygii</taxon>
        <taxon>Salmoniformes</taxon>
        <taxon>Salmonidae</taxon>
        <taxon>Salmoninae</taxon>
        <taxon>Salmo</taxon>
    </lineage>
</organism>
<dbReference type="GO" id="GO:0005615">
    <property type="term" value="C:extracellular space"/>
    <property type="evidence" value="ECO:0007669"/>
    <property type="project" value="TreeGrafter"/>
</dbReference>
<dbReference type="GO" id="GO:0042304">
    <property type="term" value="P:regulation of fatty acid biosynthetic process"/>
    <property type="evidence" value="ECO:0007669"/>
    <property type="project" value="InterPro"/>
</dbReference>